<keyword evidence="4" id="KW-0548">Nucleotidyltransferase</keyword>
<dbReference type="GO" id="GO:0000428">
    <property type="term" value="C:DNA-directed RNA polymerase complex"/>
    <property type="evidence" value="ECO:0007669"/>
    <property type="project" value="UniProtKB-KW"/>
</dbReference>
<gene>
    <name evidence="8" type="ORF">B1202_02495</name>
</gene>
<dbReference type="InterPro" id="IPR006171">
    <property type="entry name" value="TOPRIM_dom"/>
</dbReference>
<keyword evidence="3" id="KW-0808">Transferase</keyword>
<evidence type="ECO:0000256" key="3">
    <source>
        <dbReference type="ARBA" id="ARBA00022679"/>
    </source>
</evidence>
<evidence type="ECO:0000256" key="5">
    <source>
        <dbReference type="ARBA" id="ARBA00022705"/>
    </source>
</evidence>
<dbReference type="Proteomes" id="UP000191160">
    <property type="component" value="Unassembled WGS sequence"/>
</dbReference>
<dbReference type="InterPro" id="IPR034154">
    <property type="entry name" value="TOPRIM_DnaG/twinkle"/>
</dbReference>
<proteinExistence type="predicted"/>
<keyword evidence="5" id="KW-0235">DNA replication</keyword>
<evidence type="ECO:0000259" key="7">
    <source>
        <dbReference type="SMART" id="SM00778"/>
    </source>
</evidence>
<dbReference type="InterPro" id="IPR013237">
    <property type="entry name" value="Phage_T7_Gp4_N"/>
</dbReference>
<dbReference type="GO" id="GO:0004386">
    <property type="term" value="F:helicase activity"/>
    <property type="evidence" value="ECO:0007669"/>
    <property type="project" value="InterPro"/>
</dbReference>
<sequence length="302" mass="32900">MALTFDQVRDAAKGRWKEIIYPAFGITVPAKKNIHGPCPICGGKDRFRCDDKQGKGTWICNQCGAGDGFALIEKSRSMNYSEVLTEVGAVLGLSADTKVTDEDRKKWKEKAEAQAKAAELEERKAQEAAAKRSARIWGYKSSDRDCPYLVRKQVQNHGCRINGKGNLIVPLFDKDGKIWNIQEIHADGHKPFLPGGRVSACFYMIGQVIQQDQIICIAEGYATGASIYEATGHVTVVAFNSGNIDKVGKEIRILHPHARLVYCADDDSHSTPPDAGLKAANKAVAATGGIVIIPEFSQAVNV</sequence>
<dbReference type="CDD" id="cd01029">
    <property type="entry name" value="TOPRIM_primases"/>
    <property type="match status" value="1"/>
</dbReference>
<dbReference type="GO" id="GO:0016779">
    <property type="term" value="F:nucleotidyltransferase activity"/>
    <property type="evidence" value="ECO:0007669"/>
    <property type="project" value="UniProtKB-KW"/>
</dbReference>
<dbReference type="Gene3D" id="3.90.580.10">
    <property type="entry name" value="Zinc finger, CHC2-type domain"/>
    <property type="match status" value="1"/>
</dbReference>
<dbReference type="Pfam" id="PF08273">
    <property type="entry name" value="Zn_Ribbon_Prim"/>
    <property type="match status" value="1"/>
</dbReference>
<dbReference type="EMBL" id="MVKX01000001">
    <property type="protein sequence ID" value="OOV85531.1"/>
    <property type="molecule type" value="Genomic_DNA"/>
</dbReference>
<keyword evidence="9" id="KW-1185">Reference proteome</keyword>
<comment type="caution">
    <text evidence="8">The sequence shown here is derived from an EMBL/GenBank/DDBJ whole genome shotgun (WGS) entry which is preliminary data.</text>
</comment>
<evidence type="ECO:0000256" key="1">
    <source>
        <dbReference type="ARBA" id="ARBA00022478"/>
    </source>
</evidence>
<reference evidence="8 9" key="1">
    <citation type="submission" date="2017-02" db="EMBL/GenBank/DDBJ databases">
        <title>Acinetobacter sp. ANC 4945, whole genome shotgun sequencing project.</title>
        <authorList>
            <person name="Radolfova-Krizova L."/>
            <person name="Al Atrouni A."/>
            <person name="Nemec A."/>
        </authorList>
    </citation>
    <scope>NUCLEOTIDE SEQUENCE [LARGE SCALE GENOMIC DNA]</scope>
    <source>
        <strain evidence="8 9">ANC 4945</strain>
    </source>
</reference>
<dbReference type="AlphaFoldDB" id="A0A1T1H6N5"/>
<dbReference type="SMART" id="SM00778">
    <property type="entry name" value="Prim_Zn_Ribbon"/>
    <property type="match status" value="1"/>
</dbReference>
<dbReference type="GO" id="GO:0008270">
    <property type="term" value="F:zinc ion binding"/>
    <property type="evidence" value="ECO:0007669"/>
    <property type="project" value="InterPro"/>
</dbReference>
<dbReference type="InterPro" id="IPR036977">
    <property type="entry name" value="DNA_primase_Znf_CHC2"/>
</dbReference>
<evidence type="ECO:0000313" key="9">
    <source>
        <dbReference type="Proteomes" id="UP000191160"/>
    </source>
</evidence>
<protein>
    <recommendedName>
        <fullName evidence="7">DNA primase/helicase Gp4 N-terminal Bacteriophage T7-like domain-containing protein</fullName>
    </recommendedName>
</protein>
<feature type="domain" description="DNA primase/helicase Gp4 N-terminal Bacteriophage T7-like" evidence="7">
    <location>
        <begin position="33"/>
        <end position="69"/>
    </location>
</feature>
<dbReference type="Pfam" id="PF13362">
    <property type="entry name" value="Toprim_3"/>
    <property type="match status" value="1"/>
</dbReference>
<evidence type="ECO:0000256" key="6">
    <source>
        <dbReference type="ARBA" id="ARBA00023163"/>
    </source>
</evidence>
<dbReference type="SUPFAM" id="SSF57783">
    <property type="entry name" value="Zinc beta-ribbon"/>
    <property type="match status" value="1"/>
</dbReference>
<keyword evidence="1" id="KW-0240">DNA-directed RNA polymerase</keyword>
<evidence type="ECO:0000256" key="4">
    <source>
        <dbReference type="ARBA" id="ARBA00022695"/>
    </source>
</evidence>
<keyword evidence="6" id="KW-0804">Transcription</keyword>
<accession>A0A1T1H6N5</accession>
<evidence type="ECO:0000313" key="8">
    <source>
        <dbReference type="EMBL" id="OOV85531.1"/>
    </source>
</evidence>
<keyword evidence="2" id="KW-0639">Primosome</keyword>
<dbReference type="GO" id="GO:0006269">
    <property type="term" value="P:DNA replication, synthesis of primer"/>
    <property type="evidence" value="ECO:0007669"/>
    <property type="project" value="UniProtKB-KW"/>
</dbReference>
<dbReference type="RefSeq" id="WP_078189000.1">
    <property type="nucleotide sequence ID" value="NZ_JAMCOZ010000002.1"/>
</dbReference>
<name>A0A1T1H6N5_9GAMM</name>
<organism evidence="8 9">
    <name type="scientific">Acinetobacter amyesii</name>
    <dbReference type="NCBI Taxonomy" id="2942470"/>
    <lineage>
        <taxon>Bacteria</taxon>
        <taxon>Pseudomonadati</taxon>
        <taxon>Pseudomonadota</taxon>
        <taxon>Gammaproteobacteria</taxon>
        <taxon>Moraxellales</taxon>
        <taxon>Moraxellaceae</taxon>
        <taxon>Acinetobacter</taxon>
    </lineage>
</organism>
<dbReference type="GO" id="GO:0003677">
    <property type="term" value="F:DNA binding"/>
    <property type="evidence" value="ECO:0007669"/>
    <property type="project" value="InterPro"/>
</dbReference>
<dbReference type="GO" id="GO:1990077">
    <property type="term" value="C:primosome complex"/>
    <property type="evidence" value="ECO:0007669"/>
    <property type="project" value="UniProtKB-KW"/>
</dbReference>
<evidence type="ECO:0000256" key="2">
    <source>
        <dbReference type="ARBA" id="ARBA00022515"/>
    </source>
</evidence>